<dbReference type="OrthoDB" id="1939754at2759"/>
<protein>
    <submittedName>
        <fullName evidence="3">Transcriptional regulator ATRX</fullName>
    </submittedName>
</protein>
<evidence type="ECO:0000256" key="2">
    <source>
        <dbReference type="SAM" id="MobiDB-lite"/>
    </source>
</evidence>
<feature type="region of interest" description="Disordered" evidence="2">
    <location>
        <begin position="292"/>
        <end position="448"/>
    </location>
</feature>
<comment type="caution">
    <text evidence="3">The sequence shown here is derived from an EMBL/GenBank/DDBJ whole genome shotgun (WGS) entry which is preliminary data.</text>
</comment>
<feature type="compositionally biased region" description="Polar residues" evidence="2">
    <location>
        <begin position="1"/>
        <end position="18"/>
    </location>
</feature>
<feature type="coiled-coil region" evidence="1">
    <location>
        <begin position="38"/>
        <end position="72"/>
    </location>
</feature>
<feature type="region of interest" description="Disordered" evidence="2">
    <location>
        <begin position="491"/>
        <end position="510"/>
    </location>
</feature>
<dbReference type="AlphaFoldDB" id="A0A2P5B7J2"/>
<feature type="compositionally biased region" description="Polar residues" evidence="2">
    <location>
        <begin position="373"/>
        <end position="389"/>
    </location>
</feature>
<feature type="compositionally biased region" description="Basic and acidic residues" evidence="2">
    <location>
        <begin position="153"/>
        <end position="163"/>
    </location>
</feature>
<feature type="compositionally biased region" description="Basic and acidic residues" evidence="2">
    <location>
        <begin position="193"/>
        <end position="210"/>
    </location>
</feature>
<feature type="compositionally biased region" description="Basic and acidic residues" evidence="2">
    <location>
        <begin position="345"/>
        <end position="356"/>
    </location>
</feature>
<feature type="region of interest" description="Disordered" evidence="2">
    <location>
        <begin position="245"/>
        <end position="271"/>
    </location>
</feature>
<gene>
    <name evidence="3" type="ORF">TorRG33x02_330070</name>
</gene>
<keyword evidence="4" id="KW-1185">Reference proteome</keyword>
<feature type="compositionally biased region" description="Basic residues" evidence="2">
    <location>
        <begin position="177"/>
        <end position="192"/>
    </location>
</feature>
<evidence type="ECO:0000256" key="1">
    <source>
        <dbReference type="SAM" id="Coils"/>
    </source>
</evidence>
<feature type="compositionally biased region" description="Basic and acidic residues" evidence="2">
    <location>
        <begin position="292"/>
        <end position="305"/>
    </location>
</feature>
<name>A0A2P5B7J2_TREOI</name>
<feature type="compositionally biased region" description="Basic and acidic residues" evidence="2">
    <location>
        <begin position="95"/>
        <end position="104"/>
    </location>
</feature>
<dbReference type="EMBL" id="JXTC01000586">
    <property type="protein sequence ID" value="PON44774.1"/>
    <property type="molecule type" value="Genomic_DNA"/>
</dbReference>
<feature type="compositionally biased region" description="Basic and acidic residues" evidence="2">
    <location>
        <begin position="321"/>
        <end position="331"/>
    </location>
</feature>
<feature type="region of interest" description="Disordered" evidence="2">
    <location>
        <begin position="87"/>
        <end position="226"/>
    </location>
</feature>
<feature type="compositionally biased region" description="Basic and acidic residues" evidence="2">
    <location>
        <begin position="262"/>
        <end position="271"/>
    </location>
</feature>
<sequence>MASSNQEKQDQRSSSSMEDSAMTIEFLRARLLAERSVSKSARQRAEELANRVEELEEQLRIVSLQRRMAEKATVDVLSILENRGISDTSETFDSSSDRETHQDSQEGNNYPNREDHPVSRRRSKLEEFSGSDLDSSPVSGRSLSWKGRSRSPCSHEKCKDPSMRRRYAFSSIGSSFPRHHLGKSCRQIRRRETRTTVEEHKTEPTKRDSQENGFANGIHAPPEGVPVCSDTRGEMVREGFETQKVVSEGPLSGSIENGRTTNHLDIDGNGKDRDMEKALEDQAQLIGQYEEMEKAQREWEEKFRENNASTPDSYDPGNHSDVTEKRDEVKAQKLHNSGTDISEAEGAKSKEVDISKSHPNGFLPPSHVDMVEDQTSSSANSVGSRSQAQEFAFPTAKEKEIQNSQDNHDCQPSESLRHDPPLNEPLSNRSSDSTSSDAGSSSHKRDASERRNNLYALVPHNSPNALGGVLDALKQAKLSLQHKINRSLPEGTTTVNKSIEPPSFDTGIGDRSEIPLGCSGLFRLPTDFSAEQTSSRANFLGLESRLALAPYYPDGGVAATAPDRFITSSYIEGRSGFPDDRFFTSSSVVSASRAATLNSHFDSYLDTGISSVNRYNYAPHPSYPPYPDLMPQIPSDQGLMRPFPSSRPYGTPPDRLPFYGDQVRPNMYR</sequence>
<dbReference type="Proteomes" id="UP000237000">
    <property type="component" value="Unassembled WGS sequence"/>
</dbReference>
<dbReference type="PANTHER" id="PTHR33701:SF3">
    <property type="entry name" value="TRANSCRIPTIONAL REGULATOR ATRX"/>
    <property type="match status" value="1"/>
</dbReference>
<dbReference type="STRING" id="63057.A0A2P5B7J2"/>
<feature type="compositionally biased region" description="Low complexity" evidence="2">
    <location>
        <begin position="427"/>
        <end position="441"/>
    </location>
</feature>
<organism evidence="3 4">
    <name type="scientific">Trema orientale</name>
    <name type="common">Charcoal tree</name>
    <name type="synonym">Celtis orientalis</name>
    <dbReference type="NCBI Taxonomy" id="63057"/>
    <lineage>
        <taxon>Eukaryota</taxon>
        <taxon>Viridiplantae</taxon>
        <taxon>Streptophyta</taxon>
        <taxon>Embryophyta</taxon>
        <taxon>Tracheophyta</taxon>
        <taxon>Spermatophyta</taxon>
        <taxon>Magnoliopsida</taxon>
        <taxon>eudicotyledons</taxon>
        <taxon>Gunneridae</taxon>
        <taxon>Pentapetalae</taxon>
        <taxon>rosids</taxon>
        <taxon>fabids</taxon>
        <taxon>Rosales</taxon>
        <taxon>Cannabaceae</taxon>
        <taxon>Trema</taxon>
    </lineage>
</organism>
<evidence type="ECO:0000313" key="4">
    <source>
        <dbReference type="Proteomes" id="UP000237000"/>
    </source>
</evidence>
<dbReference type="PANTHER" id="PTHR33701">
    <property type="entry name" value="TRANSMEMBRANE PROTEIN"/>
    <property type="match status" value="1"/>
</dbReference>
<feature type="compositionally biased region" description="Polar residues" evidence="2">
    <location>
        <begin position="132"/>
        <end position="142"/>
    </location>
</feature>
<evidence type="ECO:0000313" key="3">
    <source>
        <dbReference type="EMBL" id="PON44774.1"/>
    </source>
</evidence>
<dbReference type="InParanoid" id="A0A2P5B7J2"/>
<feature type="compositionally biased region" description="Basic and acidic residues" evidence="2">
    <location>
        <begin position="396"/>
        <end position="421"/>
    </location>
</feature>
<proteinExistence type="predicted"/>
<keyword evidence="1" id="KW-0175">Coiled coil</keyword>
<feature type="region of interest" description="Disordered" evidence="2">
    <location>
        <begin position="1"/>
        <end position="21"/>
    </location>
</feature>
<dbReference type="FunCoup" id="A0A2P5B7J2">
    <property type="interactions" value="1569"/>
</dbReference>
<reference evidence="4" key="1">
    <citation type="submission" date="2016-06" db="EMBL/GenBank/DDBJ databases">
        <title>Parallel loss of symbiosis genes in relatives of nitrogen-fixing non-legume Parasponia.</title>
        <authorList>
            <person name="Van Velzen R."/>
            <person name="Holmer R."/>
            <person name="Bu F."/>
            <person name="Rutten L."/>
            <person name="Van Zeijl A."/>
            <person name="Liu W."/>
            <person name="Santuari L."/>
            <person name="Cao Q."/>
            <person name="Sharma T."/>
            <person name="Shen D."/>
            <person name="Roswanjaya Y."/>
            <person name="Wardhani T."/>
            <person name="Kalhor M.S."/>
            <person name="Jansen J."/>
            <person name="Van den Hoogen J."/>
            <person name="Gungor B."/>
            <person name="Hartog M."/>
            <person name="Hontelez J."/>
            <person name="Verver J."/>
            <person name="Yang W.-C."/>
            <person name="Schijlen E."/>
            <person name="Repin R."/>
            <person name="Schilthuizen M."/>
            <person name="Schranz E."/>
            <person name="Heidstra R."/>
            <person name="Miyata K."/>
            <person name="Fedorova E."/>
            <person name="Kohlen W."/>
            <person name="Bisseling T."/>
            <person name="Smit S."/>
            <person name="Geurts R."/>
        </authorList>
    </citation>
    <scope>NUCLEOTIDE SEQUENCE [LARGE SCALE GENOMIC DNA]</scope>
    <source>
        <strain evidence="4">cv. RG33-2</strain>
    </source>
</reference>
<accession>A0A2P5B7J2</accession>